<comment type="caution">
    <text evidence="1">The sequence shown here is derived from an EMBL/GenBank/DDBJ whole genome shotgun (WGS) entry which is preliminary data.</text>
</comment>
<organism evidence="1 2">
    <name type="scientific">Sphingomonas arvum</name>
    <dbReference type="NCBI Taxonomy" id="2992113"/>
    <lineage>
        <taxon>Bacteria</taxon>
        <taxon>Pseudomonadati</taxon>
        <taxon>Pseudomonadota</taxon>
        <taxon>Alphaproteobacteria</taxon>
        <taxon>Sphingomonadales</taxon>
        <taxon>Sphingomonadaceae</taxon>
        <taxon>Sphingomonas</taxon>
    </lineage>
</organism>
<accession>A0ABT3JDY3</accession>
<reference evidence="1 2" key="1">
    <citation type="submission" date="2022-10" db="EMBL/GenBank/DDBJ databases">
        <title>Sphingomonas sp.</title>
        <authorList>
            <person name="Jin C."/>
        </authorList>
    </citation>
    <scope>NUCLEOTIDE SEQUENCE [LARGE SCALE GENOMIC DNA]</scope>
    <source>
        <strain evidence="1 2">BN140010</strain>
    </source>
</reference>
<dbReference type="EMBL" id="JAPDOB010000001">
    <property type="protein sequence ID" value="MCW3797119.1"/>
    <property type="molecule type" value="Genomic_DNA"/>
</dbReference>
<dbReference type="InterPro" id="IPR039498">
    <property type="entry name" value="NTP_transf_5"/>
</dbReference>
<protein>
    <submittedName>
        <fullName evidence="1">Nucleotidyltransferase family protein</fullName>
    </submittedName>
</protein>
<name>A0ABT3JDY3_9SPHN</name>
<dbReference type="RefSeq" id="WP_264881228.1">
    <property type="nucleotide sequence ID" value="NZ_JAPDOB010000001.1"/>
</dbReference>
<sequence length="338" mass="36644">MTVPAGTLGLLASAFQGRLPAEAGWPAVLELANRSWLTPALLLAIEDRGLAAEVPAPVLDYLRLLHDCNLDRNRRLRRQLVEAVGALDRQQVTPILLKGCISLVESGEGRLGARMMSDIDLAIGATEPEAAVAALSALGYQLTGPRQLARSHDAGEIELHFAPHGRSAAYLRGDLRAQSDPVQLGGAKALVPRPTARALHLLVHDLIKEADFLRCRLDLRHLQDLAWLSRSEMVDWNHIAAIMNDPLAAAALDVQLLALRDLFGTTVALRRKPWRWARAWHRARLLAASGGVAGKLVGVGGKLAFGWFRVASGGIKLDARSPRRLVRGLLATTRGSRI</sequence>
<dbReference type="Pfam" id="PF14907">
    <property type="entry name" value="NTP_transf_5"/>
    <property type="match status" value="1"/>
</dbReference>
<proteinExistence type="predicted"/>
<evidence type="ECO:0000313" key="1">
    <source>
        <dbReference type="EMBL" id="MCW3797119.1"/>
    </source>
</evidence>
<evidence type="ECO:0000313" key="2">
    <source>
        <dbReference type="Proteomes" id="UP001526246"/>
    </source>
</evidence>
<keyword evidence="2" id="KW-1185">Reference proteome</keyword>
<dbReference type="Proteomes" id="UP001526246">
    <property type="component" value="Unassembled WGS sequence"/>
</dbReference>
<gene>
    <name evidence="1" type="ORF">OMW55_04770</name>
</gene>